<evidence type="ECO:0000313" key="2">
    <source>
        <dbReference type="Ensembl" id="ENSNMLP00000037770.1"/>
    </source>
</evidence>
<reference evidence="2" key="1">
    <citation type="submission" date="2025-08" db="UniProtKB">
        <authorList>
            <consortium name="Ensembl"/>
        </authorList>
    </citation>
    <scope>IDENTIFICATION</scope>
</reference>
<name>A0A8C6UQE8_9GOBI</name>
<protein>
    <submittedName>
        <fullName evidence="2">Uncharacterized protein</fullName>
    </submittedName>
</protein>
<feature type="transmembrane region" description="Helical" evidence="1">
    <location>
        <begin position="148"/>
        <end position="167"/>
    </location>
</feature>
<feature type="transmembrane region" description="Helical" evidence="1">
    <location>
        <begin position="60"/>
        <end position="78"/>
    </location>
</feature>
<feature type="transmembrane region" description="Helical" evidence="1">
    <location>
        <begin position="28"/>
        <end position="48"/>
    </location>
</feature>
<reference evidence="2" key="2">
    <citation type="submission" date="2025-09" db="UniProtKB">
        <authorList>
            <consortium name="Ensembl"/>
        </authorList>
    </citation>
    <scope>IDENTIFICATION</scope>
</reference>
<proteinExistence type="predicted"/>
<accession>A0A8C6UQE8</accession>
<sequence>MAENSTAQSILPSGHTLQDDQIAVITKVYIAFLIPSVFGSFSVLLVSLLRWRNLQEQRQLLVQLALADLLASVLLLWVTTTNLNLTKVTEYNTKLCRYGLPLALVFYILSFALAISYAHKSRNVFRGWRSRPADCEDAQSEEAGEKGYYVLLWLVPGGMYVIYMLIITRYSVRDAVKQEADCCRSCLLFSHVLKDGCPDNVSFCCVFVPLHHTKCSCFSFSLFRTSGIKNQSMLFCFHGSRSDSALHCDLPPGLQMVPRPAAASAGPVPCGGGRTVQEEVQTCEVHGQEYGAGHHTLLVPSSTPLCAHFYCGTEQALPTLHHTGCHRVSSRLPEQYGVRVETPQLHRGRPWGAHASHHLPPGSVL</sequence>
<dbReference type="Ensembl" id="ENSNMLT00000042064.1">
    <property type="protein sequence ID" value="ENSNMLP00000037770.1"/>
    <property type="gene ID" value="ENSNMLG00000023372.1"/>
</dbReference>
<keyword evidence="1" id="KW-1133">Transmembrane helix</keyword>
<dbReference type="AlphaFoldDB" id="A0A8C6UQE8"/>
<keyword evidence="1" id="KW-0812">Transmembrane</keyword>
<evidence type="ECO:0000313" key="3">
    <source>
        <dbReference type="Proteomes" id="UP000694523"/>
    </source>
</evidence>
<feature type="transmembrane region" description="Helical" evidence="1">
    <location>
        <begin position="98"/>
        <end position="119"/>
    </location>
</feature>
<keyword evidence="3" id="KW-1185">Reference proteome</keyword>
<dbReference type="CDD" id="cd00637">
    <property type="entry name" value="7tm_classA_rhodopsin-like"/>
    <property type="match status" value="1"/>
</dbReference>
<dbReference type="Proteomes" id="UP000694523">
    <property type="component" value="Unplaced"/>
</dbReference>
<dbReference type="Gene3D" id="1.20.1070.10">
    <property type="entry name" value="Rhodopsin 7-helix transmembrane proteins"/>
    <property type="match status" value="1"/>
</dbReference>
<keyword evidence="1" id="KW-0472">Membrane</keyword>
<organism evidence="2 3">
    <name type="scientific">Neogobius melanostomus</name>
    <name type="common">round goby</name>
    <dbReference type="NCBI Taxonomy" id="47308"/>
    <lineage>
        <taxon>Eukaryota</taxon>
        <taxon>Metazoa</taxon>
        <taxon>Chordata</taxon>
        <taxon>Craniata</taxon>
        <taxon>Vertebrata</taxon>
        <taxon>Euteleostomi</taxon>
        <taxon>Actinopterygii</taxon>
        <taxon>Neopterygii</taxon>
        <taxon>Teleostei</taxon>
        <taxon>Neoteleostei</taxon>
        <taxon>Acanthomorphata</taxon>
        <taxon>Gobiaria</taxon>
        <taxon>Gobiiformes</taxon>
        <taxon>Gobioidei</taxon>
        <taxon>Gobiidae</taxon>
        <taxon>Benthophilinae</taxon>
        <taxon>Neogobiini</taxon>
        <taxon>Neogobius</taxon>
    </lineage>
</organism>
<evidence type="ECO:0000256" key="1">
    <source>
        <dbReference type="SAM" id="Phobius"/>
    </source>
</evidence>